<feature type="domain" description="SURP motif" evidence="2">
    <location>
        <begin position="20"/>
        <end position="63"/>
    </location>
</feature>
<keyword evidence="4" id="KW-1185">Reference proteome</keyword>
<dbReference type="EMBL" id="JAGKQM010000019">
    <property type="protein sequence ID" value="KAH0861448.1"/>
    <property type="molecule type" value="Genomic_DNA"/>
</dbReference>
<organism evidence="3 4">
    <name type="scientific">Brassica napus</name>
    <name type="common">Rape</name>
    <dbReference type="NCBI Taxonomy" id="3708"/>
    <lineage>
        <taxon>Eukaryota</taxon>
        <taxon>Viridiplantae</taxon>
        <taxon>Streptophyta</taxon>
        <taxon>Embryophyta</taxon>
        <taxon>Tracheophyta</taxon>
        <taxon>Spermatophyta</taxon>
        <taxon>Magnoliopsida</taxon>
        <taxon>eudicotyledons</taxon>
        <taxon>Gunneridae</taxon>
        <taxon>Pentapetalae</taxon>
        <taxon>rosids</taxon>
        <taxon>malvids</taxon>
        <taxon>Brassicales</taxon>
        <taxon>Brassicaceae</taxon>
        <taxon>Brassiceae</taxon>
        <taxon>Brassica</taxon>
    </lineage>
</organism>
<evidence type="ECO:0000256" key="1">
    <source>
        <dbReference type="ARBA" id="ARBA00022664"/>
    </source>
</evidence>
<accession>A0ABQ7Y2B5</accession>
<comment type="caution">
    <text evidence="3">The sequence shown here is derived from an EMBL/GenBank/DDBJ whole genome shotgun (WGS) entry which is preliminary data.</text>
</comment>
<dbReference type="InterPro" id="IPR000061">
    <property type="entry name" value="Surp"/>
</dbReference>
<dbReference type="InterPro" id="IPR045146">
    <property type="entry name" value="SF3A1"/>
</dbReference>
<dbReference type="Gene3D" id="3.10.20.90">
    <property type="entry name" value="Phosphatidylinositol 3-kinase Catalytic Subunit, Chain A, domain 1"/>
    <property type="match status" value="1"/>
</dbReference>
<protein>
    <recommendedName>
        <fullName evidence="2">SURP motif domain-containing protein</fullName>
    </recommendedName>
</protein>
<sequence length="242" mass="27865">KKMSSSSEDDPNIDPEVRFIMEGTARLVAKHGLWMESRFLEDNVNNKLYNFLRIPNHPYLAFYRNKIVEYRNAHQKQCIKPPCSTNYVAQPPVVEIKCPEGMKPNDFGVIKLTAQFVVRYGRHFWPDLVNSVTMNPKPQFAFINAINLTNMLAKKPCLPVPLPKGSQWRFLLRHCHYLRNQNQRDKLNKSALVPEDQFLVQHSVNGSVTIRVSFPNVNSEQVTEITLQSLSENVASLKEKNS</sequence>
<feature type="non-terminal residue" evidence="3">
    <location>
        <position position="1"/>
    </location>
</feature>
<gene>
    <name evidence="3" type="ORF">HID58_089709</name>
</gene>
<evidence type="ECO:0000259" key="2">
    <source>
        <dbReference type="PROSITE" id="PS50128"/>
    </source>
</evidence>
<feature type="domain" description="SURP motif" evidence="2">
    <location>
        <begin position="109"/>
        <end position="153"/>
    </location>
</feature>
<evidence type="ECO:0000313" key="4">
    <source>
        <dbReference type="Proteomes" id="UP000824890"/>
    </source>
</evidence>
<dbReference type="PANTHER" id="PTHR15316">
    <property type="entry name" value="SPLICEOSOME ASSOCIATED PROTEIN 114/SWAP SPLICING FACTOR-RELATED"/>
    <property type="match status" value="1"/>
</dbReference>
<dbReference type="Pfam" id="PF01805">
    <property type="entry name" value="Surp"/>
    <property type="match status" value="2"/>
</dbReference>
<dbReference type="SUPFAM" id="SSF109905">
    <property type="entry name" value="Surp module (SWAP domain)"/>
    <property type="match status" value="2"/>
</dbReference>
<dbReference type="InterPro" id="IPR035967">
    <property type="entry name" value="SWAP/Surp_sf"/>
</dbReference>
<dbReference type="PANTHER" id="PTHR15316:SF6">
    <property type="entry name" value="SURP MOTIF DOMAIN-CONTAINING PROTEIN"/>
    <property type="match status" value="1"/>
</dbReference>
<reference evidence="3 4" key="1">
    <citation type="submission" date="2021-05" db="EMBL/GenBank/DDBJ databases">
        <title>Genome Assembly of Synthetic Allotetraploid Brassica napus Reveals Homoeologous Exchanges between Subgenomes.</title>
        <authorList>
            <person name="Davis J.T."/>
        </authorList>
    </citation>
    <scope>NUCLEOTIDE SEQUENCE [LARGE SCALE GENOMIC DNA]</scope>
    <source>
        <strain evidence="4">cv. Da-Ae</strain>
        <tissue evidence="3">Seedling</tissue>
    </source>
</reference>
<name>A0ABQ7Y2B5_BRANA</name>
<dbReference type="Proteomes" id="UP000824890">
    <property type="component" value="Unassembled WGS sequence"/>
</dbReference>
<keyword evidence="1" id="KW-0507">mRNA processing</keyword>
<dbReference type="Gene3D" id="1.10.10.790">
    <property type="entry name" value="Surp module"/>
    <property type="match status" value="2"/>
</dbReference>
<dbReference type="SMART" id="SM00648">
    <property type="entry name" value="SWAP"/>
    <property type="match status" value="1"/>
</dbReference>
<evidence type="ECO:0000313" key="3">
    <source>
        <dbReference type="EMBL" id="KAH0861448.1"/>
    </source>
</evidence>
<dbReference type="PROSITE" id="PS50128">
    <property type="entry name" value="SURP"/>
    <property type="match status" value="2"/>
</dbReference>
<proteinExistence type="predicted"/>